<dbReference type="PANTHER" id="PTHR42966:SF1">
    <property type="entry name" value="SIALIC ACID SYNTHASE"/>
    <property type="match status" value="1"/>
</dbReference>
<dbReference type="SMART" id="SM00858">
    <property type="entry name" value="SAF"/>
    <property type="match status" value="1"/>
</dbReference>
<accession>A0ABX8RBA0</accession>
<evidence type="ECO:0000259" key="1">
    <source>
        <dbReference type="PROSITE" id="PS50844"/>
    </source>
</evidence>
<sequence length="346" mass="39214">MQIGNKKIGEGYPCFIIGEIGSNHNQDLNTAYRLIDMACEAGVDAVKFQTLKPNDIAKMDTPANVYGEAEFTKGKKYWHEVLNDIVMPYEWHKELFQYAKLKGLIVFSTPESIEAVDLLEELEVPVYKIASMDIGYKQLLERIGKTNKPVILSSGIASVKDIFDAIEILRKNGTNEIALLHCVSDYPPKYDYMSLEMINYYKNTFNIPIGLSDHCEDNLLDGVAVALGAKIIEKHITLDKRNPGPDHSFALDKKGLKNLVQTVRNVEKAIPINEKLFESKNRKKELYGRSIICIKSKKAGEQILLKDIDFKRPGNGITPKDVEKIIGLTLKNDIEKNHVLRWEDFQ</sequence>
<dbReference type="EMBL" id="CP078093">
    <property type="protein sequence ID" value="QXM05180.1"/>
    <property type="molecule type" value="Genomic_DNA"/>
</dbReference>
<dbReference type="InterPro" id="IPR006190">
    <property type="entry name" value="SAF_AFP_Neu5Ac"/>
</dbReference>
<dbReference type="Pfam" id="PF03102">
    <property type="entry name" value="NeuB"/>
    <property type="match status" value="1"/>
</dbReference>
<organism evidence="2 3">
    <name type="scientific">Crassaminicella indica</name>
    <dbReference type="NCBI Taxonomy" id="2855394"/>
    <lineage>
        <taxon>Bacteria</taxon>
        <taxon>Bacillati</taxon>
        <taxon>Bacillota</taxon>
        <taxon>Clostridia</taxon>
        <taxon>Eubacteriales</taxon>
        <taxon>Clostridiaceae</taxon>
        <taxon>Crassaminicella</taxon>
    </lineage>
</organism>
<feature type="domain" description="AFP-like" evidence="1">
    <location>
        <begin position="290"/>
        <end position="346"/>
    </location>
</feature>
<evidence type="ECO:0000313" key="3">
    <source>
        <dbReference type="Proteomes" id="UP000886818"/>
    </source>
</evidence>
<dbReference type="InterPro" id="IPR057736">
    <property type="entry name" value="SAF_PseI/NeuA/NeuB"/>
</dbReference>
<dbReference type="InterPro" id="IPR013132">
    <property type="entry name" value="PseI/NeuA/B-like_N"/>
</dbReference>
<dbReference type="PROSITE" id="PS50844">
    <property type="entry name" value="AFP_LIKE"/>
    <property type="match status" value="1"/>
</dbReference>
<gene>
    <name evidence="2" type="ORF">KVH43_07180</name>
</gene>
<keyword evidence="3" id="KW-1185">Reference proteome</keyword>
<reference evidence="2" key="1">
    <citation type="submission" date="2021-07" db="EMBL/GenBank/DDBJ databases">
        <title>Complete genome sequence of Crassaminicella sp. 143-21, isolated from a deep-sea hydrothermal vent.</title>
        <authorList>
            <person name="Li X."/>
        </authorList>
    </citation>
    <scope>NUCLEOTIDE SEQUENCE</scope>
    <source>
        <strain evidence="2">143-21</strain>
    </source>
</reference>
<dbReference type="InterPro" id="IPR013974">
    <property type="entry name" value="SAF"/>
</dbReference>
<name>A0ABX8RBA0_9CLOT</name>
<protein>
    <submittedName>
        <fullName evidence="2">N-acetylneuraminate synthase family protein</fullName>
    </submittedName>
</protein>
<dbReference type="Proteomes" id="UP000886818">
    <property type="component" value="Chromosome"/>
</dbReference>
<dbReference type="Pfam" id="PF08666">
    <property type="entry name" value="SAF"/>
    <property type="match status" value="1"/>
</dbReference>
<dbReference type="CDD" id="cd11615">
    <property type="entry name" value="SAF_NeuB_like"/>
    <property type="match status" value="1"/>
</dbReference>
<dbReference type="InterPro" id="IPR051690">
    <property type="entry name" value="PseI-like"/>
</dbReference>
<dbReference type="PANTHER" id="PTHR42966">
    <property type="entry name" value="N-ACETYLNEURAMINATE SYNTHASE"/>
    <property type="match status" value="1"/>
</dbReference>
<evidence type="ECO:0000313" key="2">
    <source>
        <dbReference type="EMBL" id="QXM05180.1"/>
    </source>
</evidence>
<proteinExistence type="predicted"/>
<dbReference type="RefSeq" id="WP_218281880.1">
    <property type="nucleotide sequence ID" value="NZ_CP078093.1"/>
</dbReference>